<reference evidence="2" key="1">
    <citation type="submission" date="2021-01" db="EMBL/GenBank/DDBJ databases">
        <authorList>
            <person name="Corre E."/>
            <person name="Pelletier E."/>
            <person name="Niang G."/>
            <person name="Scheremetjew M."/>
            <person name="Finn R."/>
            <person name="Kale V."/>
            <person name="Holt S."/>
            <person name="Cochrane G."/>
            <person name="Meng A."/>
            <person name="Brown T."/>
            <person name="Cohen L."/>
        </authorList>
    </citation>
    <scope>NUCLEOTIDE SEQUENCE</scope>
    <source>
        <strain evidence="2">CCMP1381</strain>
    </source>
</reference>
<dbReference type="SUPFAM" id="SSF54427">
    <property type="entry name" value="NTF2-like"/>
    <property type="match status" value="1"/>
</dbReference>
<organism evidence="2">
    <name type="scientific">Octactis speculum</name>
    <dbReference type="NCBI Taxonomy" id="3111310"/>
    <lineage>
        <taxon>Eukaryota</taxon>
        <taxon>Sar</taxon>
        <taxon>Stramenopiles</taxon>
        <taxon>Ochrophyta</taxon>
        <taxon>Dictyochophyceae</taxon>
        <taxon>Dictyochales</taxon>
        <taxon>Dictyochaceae</taxon>
        <taxon>Octactis</taxon>
    </lineage>
</organism>
<dbReference type="Pfam" id="PF12680">
    <property type="entry name" value="SnoaL_2"/>
    <property type="match status" value="1"/>
</dbReference>
<evidence type="ECO:0000259" key="1">
    <source>
        <dbReference type="Pfam" id="PF12680"/>
    </source>
</evidence>
<evidence type="ECO:0000313" key="2">
    <source>
        <dbReference type="EMBL" id="CAD9439057.1"/>
    </source>
</evidence>
<feature type="domain" description="SnoaL-like" evidence="1">
    <location>
        <begin position="14"/>
        <end position="96"/>
    </location>
</feature>
<accession>A0A7S2CYG6</accession>
<sequence>MASEAMDAESLTKHMDALLAAKDMEGLRAMYHPDIESVKPNGEIIQGIDANFGAFERLIANQFPEMTIDSFNFISEDENVCTFDTVTMCNNEAIVVDGVTKLAANATYNIRKENTFKDGLLIKVSMVGAATDVICKDGKIS</sequence>
<proteinExistence type="predicted"/>
<dbReference type="EMBL" id="HBGS01034881">
    <property type="protein sequence ID" value="CAD9439057.1"/>
    <property type="molecule type" value="Transcribed_RNA"/>
</dbReference>
<gene>
    <name evidence="2" type="ORF">DSPE1174_LOCUS17998</name>
</gene>
<dbReference type="InterPro" id="IPR032710">
    <property type="entry name" value="NTF2-like_dom_sf"/>
</dbReference>
<dbReference type="InterPro" id="IPR037401">
    <property type="entry name" value="SnoaL-like"/>
</dbReference>
<protein>
    <recommendedName>
        <fullName evidence="1">SnoaL-like domain-containing protein</fullName>
    </recommendedName>
</protein>
<name>A0A7S2CYG6_9STRA</name>
<dbReference type="Gene3D" id="3.10.450.50">
    <property type="match status" value="1"/>
</dbReference>
<dbReference type="AlphaFoldDB" id="A0A7S2CYG6"/>